<reference evidence="2" key="1">
    <citation type="submission" date="2021-03" db="EMBL/GenBank/DDBJ databases">
        <title>Draft genome sequence of rust myrtle Austropuccinia psidii MF-1, a brazilian biotype.</title>
        <authorList>
            <person name="Quecine M.C."/>
            <person name="Pachon D.M.R."/>
            <person name="Bonatelli M.L."/>
            <person name="Correr F.H."/>
            <person name="Franceschini L.M."/>
            <person name="Leite T.F."/>
            <person name="Margarido G.R.A."/>
            <person name="Almeida C.A."/>
            <person name="Ferrarezi J.A."/>
            <person name="Labate C.A."/>
        </authorList>
    </citation>
    <scope>NUCLEOTIDE SEQUENCE</scope>
    <source>
        <strain evidence="2">MF-1</strain>
    </source>
</reference>
<comment type="caution">
    <text evidence="2">The sequence shown here is derived from an EMBL/GenBank/DDBJ whole genome shotgun (WGS) entry which is preliminary data.</text>
</comment>
<evidence type="ECO:0000313" key="2">
    <source>
        <dbReference type="EMBL" id="MBW0569169.1"/>
    </source>
</evidence>
<feature type="region of interest" description="Disordered" evidence="1">
    <location>
        <begin position="45"/>
        <end position="67"/>
    </location>
</feature>
<proteinExistence type="predicted"/>
<evidence type="ECO:0000313" key="3">
    <source>
        <dbReference type="Proteomes" id="UP000765509"/>
    </source>
</evidence>
<dbReference type="EMBL" id="AVOT02083911">
    <property type="protein sequence ID" value="MBW0569169.1"/>
    <property type="molecule type" value="Genomic_DNA"/>
</dbReference>
<organism evidence="2 3">
    <name type="scientific">Austropuccinia psidii MF-1</name>
    <dbReference type="NCBI Taxonomy" id="1389203"/>
    <lineage>
        <taxon>Eukaryota</taxon>
        <taxon>Fungi</taxon>
        <taxon>Dikarya</taxon>
        <taxon>Basidiomycota</taxon>
        <taxon>Pucciniomycotina</taxon>
        <taxon>Pucciniomycetes</taxon>
        <taxon>Pucciniales</taxon>
        <taxon>Sphaerophragmiaceae</taxon>
        <taxon>Austropuccinia</taxon>
    </lineage>
</organism>
<accession>A0A9Q3JWZ5</accession>
<protein>
    <submittedName>
        <fullName evidence="2">Uncharacterized protein</fullName>
    </submittedName>
</protein>
<dbReference type="AlphaFoldDB" id="A0A9Q3JWZ5"/>
<evidence type="ECO:0000256" key="1">
    <source>
        <dbReference type="SAM" id="MobiDB-lite"/>
    </source>
</evidence>
<keyword evidence="3" id="KW-1185">Reference proteome</keyword>
<name>A0A9Q3JWZ5_9BASI</name>
<dbReference type="Proteomes" id="UP000765509">
    <property type="component" value="Unassembled WGS sequence"/>
</dbReference>
<gene>
    <name evidence="2" type="ORF">O181_108884</name>
</gene>
<feature type="compositionally biased region" description="Basic and acidic residues" evidence="1">
    <location>
        <begin position="58"/>
        <end position="67"/>
    </location>
</feature>
<sequence length="210" mass="23973">MISIAGDQLYASSTLGHKEKVTGHHHPYSSQPRTAQTSSLREIFVDDEDKNMSPNHSETNDEPRRDDFMAHEEGTQSNSEFTNPQMPISQSILEKYEIRKWRNQACKAHNVAKCTSKKVKQRWLKAEIPENVHGMRSAVHAHCLFLLKERDKDFSSLPAPPSTEEHEIVIQVAGHLGYVPKDVLNCPSTQVQSQCFQRDYKNELHKLGLK</sequence>